<dbReference type="AlphaFoldDB" id="A0A9W7CPS2"/>
<name>A0A9W7CPS2_9STRA</name>
<dbReference type="Proteomes" id="UP001165083">
    <property type="component" value="Unassembled WGS sequence"/>
</dbReference>
<keyword evidence="2" id="KW-1185">Reference proteome</keyword>
<evidence type="ECO:0000313" key="2">
    <source>
        <dbReference type="Proteomes" id="UP001165083"/>
    </source>
</evidence>
<gene>
    <name evidence="1" type="ORF">Plil01_001591200</name>
</gene>
<comment type="caution">
    <text evidence="1">The sequence shown here is derived from an EMBL/GenBank/DDBJ whole genome shotgun (WGS) entry which is preliminary data.</text>
</comment>
<proteinExistence type="predicted"/>
<sequence length="210" mass="23211">MLEGVWNPLQIKQVVATLMTDWDNAVDTASSDELLMREEALKPAHACCDESGRSWTARETEILLAYLRGDLELPHPPNFVNAVLVSEHRAMLEDLHETHFNATLTAVLPPPVQLVASTPHADLFKEIFWQTLTSAQATAVITLQDTSRRPGVQYEGQFTAAQVEVQYAIRVYGGGKLGLVVLSRAFAQFSGAKVLDVEYARATATKIYDN</sequence>
<dbReference type="EMBL" id="BSXW01001601">
    <property type="protein sequence ID" value="GMF37925.1"/>
    <property type="molecule type" value="Genomic_DNA"/>
</dbReference>
<dbReference type="OrthoDB" id="96252at2759"/>
<evidence type="ECO:0000313" key="1">
    <source>
        <dbReference type="EMBL" id="GMF37925.1"/>
    </source>
</evidence>
<accession>A0A9W7CPS2</accession>
<reference evidence="1" key="1">
    <citation type="submission" date="2023-04" db="EMBL/GenBank/DDBJ databases">
        <title>Phytophthora lilii NBRC 32176.</title>
        <authorList>
            <person name="Ichikawa N."/>
            <person name="Sato H."/>
            <person name="Tonouchi N."/>
        </authorList>
    </citation>
    <scope>NUCLEOTIDE SEQUENCE</scope>
    <source>
        <strain evidence="1">NBRC 32176</strain>
    </source>
</reference>
<protein>
    <submittedName>
        <fullName evidence="1">Unnamed protein product</fullName>
    </submittedName>
</protein>
<organism evidence="1 2">
    <name type="scientific">Phytophthora lilii</name>
    <dbReference type="NCBI Taxonomy" id="2077276"/>
    <lineage>
        <taxon>Eukaryota</taxon>
        <taxon>Sar</taxon>
        <taxon>Stramenopiles</taxon>
        <taxon>Oomycota</taxon>
        <taxon>Peronosporomycetes</taxon>
        <taxon>Peronosporales</taxon>
        <taxon>Peronosporaceae</taxon>
        <taxon>Phytophthora</taxon>
    </lineage>
</organism>